<evidence type="ECO:0000313" key="2">
    <source>
        <dbReference type="EMBL" id="MDR6967135.1"/>
    </source>
</evidence>
<evidence type="ECO:0000259" key="1">
    <source>
        <dbReference type="PROSITE" id="PS50943"/>
    </source>
</evidence>
<dbReference type="Proteomes" id="UP001255185">
    <property type="component" value="Unassembled WGS sequence"/>
</dbReference>
<protein>
    <submittedName>
        <fullName evidence="2">DNA-binding XRE family transcriptional regulator</fullName>
    </submittedName>
</protein>
<dbReference type="InterPro" id="IPR010982">
    <property type="entry name" value="Lambda_DNA-bd_dom_sf"/>
</dbReference>
<reference evidence="2 3" key="1">
    <citation type="submission" date="2023-07" db="EMBL/GenBank/DDBJ databases">
        <title>Sorghum-associated microbial communities from plants grown in Nebraska, USA.</title>
        <authorList>
            <person name="Schachtman D."/>
        </authorList>
    </citation>
    <scope>NUCLEOTIDE SEQUENCE [LARGE SCALE GENOMIC DNA]</scope>
    <source>
        <strain evidence="2 3">3773</strain>
    </source>
</reference>
<dbReference type="CDD" id="cd00093">
    <property type="entry name" value="HTH_XRE"/>
    <property type="match status" value="1"/>
</dbReference>
<dbReference type="GO" id="GO:0003677">
    <property type="term" value="F:DNA binding"/>
    <property type="evidence" value="ECO:0007669"/>
    <property type="project" value="UniProtKB-KW"/>
</dbReference>
<gene>
    <name evidence="2" type="ORF">J2X31_001142</name>
</gene>
<name>A0ABU1TMD8_9FLAO</name>
<proteinExistence type="predicted"/>
<dbReference type="EMBL" id="JAVDVI010000004">
    <property type="protein sequence ID" value="MDR6967135.1"/>
    <property type="molecule type" value="Genomic_DNA"/>
</dbReference>
<organism evidence="2 3">
    <name type="scientific">Flavobacterium arsenatis</name>
    <dbReference type="NCBI Taxonomy" id="1484332"/>
    <lineage>
        <taxon>Bacteria</taxon>
        <taxon>Pseudomonadati</taxon>
        <taxon>Bacteroidota</taxon>
        <taxon>Flavobacteriia</taxon>
        <taxon>Flavobacteriales</taxon>
        <taxon>Flavobacteriaceae</taxon>
        <taxon>Flavobacterium</taxon>
    </lineage>
</organism>
<dbReference type="SUPFAM" id="SSF47413">
    <property type="entry name" value="lambda repressor-like DNA-binding domains"/>
    <property type="match status" value="1"/>
</dbReference>
<keyword evidence="3" id="KW-1185">Reference proteome</keyword>
<keyword evidence="2" id="KW-0238">DNA-binding</keyword>
<evidence type="ECO:0000313" key="3">
    <source>
        <dbReference type="Proteomes" id="UP001255185"/>
    </source>
</evidence>
<dbReference type="InterPro" id="IPR001387">
    <property type="entry name" value="Cro/C1-type_HTH"/>
</dbReference>
<dbReference type="Pfam" id="PF01381">
    <property type="entry name" value="HTH_3"/>
    <property type="match status" value="1"/>
</dbReference>
<feature type="domain" description="HTH cro/C1-type" evidence="1">
    <location>
        <begin position="2"/>
        <end position="49"/>
    </location>
</feature>
<dbReference type="PROSITE" id="PS50943">
    <property type="entry name" value="HTH_CROC1"/>
    <property type="match status" value="1"/>
</dbReference>
<comment type="caution">
    <text evidence="2">The sequence shown here is derived from an EMBL/GenBank/DDBJ whole genome shotgun (WGS) entry which is preliminary data.</text>
</comment>
<dbReference type="SMART" id="SM00530">
    <property type="entry name" value="HTH_XRE"/>
    <property type="match status" value="1"/>
</dbReference>
<dbReference type="Gene3D" id="1.10.260.40">
    <property type="entry name" value="lambda repressor-like DNA-binding domains"/>
    <property type="match status" value="1"/>
</dbReference>
<sequence length="56" mass="6532">MRKLTQTELAHRVWKDRQYLYKIEKGKVTPNVFTIAMIALALDISLSELLEDVVLE</sequence>
<accession>A0ABU1TMD8</accession>